<evidence type="ECO:0000313" key="2">
    <source>
        <dbReference type="Proteomes" id="UP000821845"/>
    </source>
</evidence>
<keyword evidence="2" id="KW-1185">Reference proteome</keyword>
<name>A0ACB7RY24_HYAAI</name>
<organism evidence="1 2">
    <name type="scientific">Hyalomma asiaticum</name>
    <name type="common">Tick</name>
    <dbReference type="NCBI Taxonomy" id="266040"/>
    <lineage>
        <taxon>Eukaryota</taxon>
        <taxon>Metazoa</taxon>
        <taxon>Ecdysozoa</taxon>
        <taxon>Arthropoda</taxon>
        <taxon>Chelicerata</taxon>
        <taxon>Arachnida</taxon>
        <taxon>Acari</taxon>
        <taxon>Parasitiformes</taxon>
        <taxon>Ixodida</taxon>
        <taxon>Ixodoidea</taxon>
        <taxon>Ixodidae</taxon>
        <taxon>Hyalomminae</taxon>
        <taxon>Hyalomma</taxon>
    </lineage>
</organism>
<evidence type="ECO:0000313" key="1">
    <source>
        <dbReference type="EMBL" id="KAH6927125.1"/>
    </source>
</evidence>
<dbReference type="EMBL" id="CM023487">
    <property type="protein sequence ID" value="KAH6927125.1"/>
    <property type="molecule type" value="Genomic_DNA"/>
</dbReference>
<comment type="caution">
    <text evidence="1">The sequence shown here is derived from an EMBL/GenBank/DDBJ whole genome shotgun (WGS) entry which is preliminary data.</text>
</comment>
<reference evidence="1" key="1">
    <citation type="submission" date="2020-05" db="EMBL/GenBank/DDBJ databases">
        <title>Large-scale comparative analyses of tick genomes elucidate their genetic diversity and vector capacities.</title>
        <authorList>
            <person name="Jia N."/>
            <person name="Wang J."/>
            <person name="Shi W."/>
            <person name="Du L."/>
            <person name="Sun Y."/>
            <person name="Zhan W."/>
            <person name="Jiang J."/>
            <person name="Wang Q."/>
            <person name="Zhang B."/>
            <person name="Ji P."/>
            <person name="Sakyi L.B."/>
            <person name="Cui X."/>
            <person name="Yuan T."/>
            <person name="Jiang B."/>
            <person name="Yang W."/>
            <person name="Lam T.T.-Y."/>
            <person name="Chang Q."/>
            <person name="Ding S."/>
            <person name="Wang X."/>
            <person name="Zhu J."/>
            <person name="Ruan X."/>
            <person name="Zhao L."/>
            <person name="Wei J."/>
            <person name="Que T."/>
            <person name="Du C."/>
            <person name="Cheng J."/>
            <person name="Dai P."/>
            <person name="Han X."/>
            <person name="Huang E."/>
            <person name="Gao Y."/>
            <person name="Liu J."/>
            <person name="Shao H."/>
            <person name="Ye R."/>
            <person name="Li L."/>
            <person name="Wei W."/>
            <person name="Wang X."/>
            <person name="Wang C."/>
            <person name="Yang T."/>
            <person name="Huo Q."/>
            <person name="Li W."/>
            <person name="Guo W."/>
            <person name="Chen H."/>
            <person name="Zhou L."/>
            <person name="Ni X."/>
            <person name="Tian J."/>
            <person name="Zhou Y."/>
            <person name="Sheng Y."/>
            <person name="Liu T."/>
            <person name="Pan Y."/>
            <person name="Xia L."/>
            <person name="Li J."/>
            <person name="Zhao F."/>
            <person name="Cao W."/>
        </authorList>
    </citation>
    <scope>NUCLEOTIDE SEQUENCE</scope>
    <source>
        <strain evidence="1">Hyas-2018</strain>
    </source>
</reference>
<sequence>MCQVTAIVFLAILSSSLADKFYEGDASCDFGGLQLREELSRVLSRLAKVPESAPQELRPYMPGFEVTEFSVEGLDTIAIHGPLFPYCVNGSRMLRADLISDGEIVFSLPWKACTGHEGVFKVSTSLFRFTAQFSVLESPGGGVKFVLSRRVVPEATHGLRAFFEGVHPDLAQATGVLSMLFPRIIDELWYWQFTSEFDKRFRQASQ</sequence>
<protein>
    <submittedName>
        <fullName evidence="1">Uncharacterized protein</fullName>
    </submittedName>
</protein>
<dbReference type="Proteomes" id="UP000821845">
    <property type="component" value="Chromosome 7"/>
</dbReference>
<proteinExistence type="predicted"/>
<accession>A0ACB7RY24</accession>
<gene>
    <name evidence="1" type="ORF">HPB50_027084</name>
</gene>